<feature type="chain" id="PRO_5035483199" description="Secreted protein" evidence="2">
    <location>
        <begin position="20"/>
        <end position="127"/>
    </location>
</feature>
<gene>
    <name evidence="3" type="ORF">BKA59DRAFT_453692</name>
</gene>
<accession>A0A8K0WFB7</accession>
<comment type="caution">
    <text evidence="3">The sequence shown here is derived from an EMBL/GenBank/DDBJ whole genome shotgun (WGS) entry which is preliminary data.</text>
</comment>
<proteinExistence type="predicted"/>
<reference evidence="3" key="1">
    <citation type="journal article" date="2021" name="Nat. Commun.">
        <title>Genetic determinants of endophytism in the Arabidopsis root mycobiome.</title>
        <authorList>
            <person name="Mesny F."/>
            <person name="Miyauchi S."/>
            <person name="Thiergart T."/>
            <person name="Pickel B."/>
            <person name="Atanasova L."/>
            <person name="Karlsson M."/>
            <person name="Huettel B."/>
            <person name="Barry K.W."/>
            <person name="Haridas S."/>
            <person name="Chen C."/>
            <person name="Bauer D."/>
            <person name="Andreopoulos W."/>
            <person name="Pangilinan J."/>
            <person name="LaButti K."/>
            <person name="Riley R."/>
            <person name="Lipzen A."/>
            <person name="Clum A."/>
            <person name="Drula E."/>
            <person name="Henrissat B."/>
            <person name="Kohler A."/>
            <person name="Grigoriev I.V."/>
            <person name="Martin F.M."/>
            <person name="Hacquard S."/>
        </authorList>
    </citation>
    <scope>NUCLEOTIDE SEQUENCE</scope>
    <source>
        <strain evidence="3">MPI-SDFR-AT-0068</strain>
    </source>
</reference>
<dbReference type="PROSITE" id="PS51257">
    <property type="entry name" value="PROKAR_LIPOPROTEIN"/>
    <property type="match status" value="1"/>
</dbReference>
<dbReference type="Proteomes" id="UP000813427">
    <property type="component" value="Unassembled WGS sequence"/>
</dbReference>
<dbReference type="OrthoDB" id="10306243at2759"/>
<organism evidence="3 4">
    <name type="scientific">Fusarium tricinctum</name>
    <dbReference type="NCBI Taxonomy" id="61284"/>
    <lineage>
        <taxon>Eukaryota</taxon>
        <taxon>Fungi</taxon>
        <taxon>Dikarya</taxon>
        <taxon>Ascomycota</taxon>
        <taxon>Pezizomycotina</taxon>
        <taxon>Sordariomycetes</taxon>
        <taxon>Hypocreomycetidae</taxon>
        <taxon>Hypocreales</taxon>
        <taxon>Nectriaceae</taxon>
        <taxon>Fusarium</taxon>
        <taxon>Fusarium tricinctum species complex</taxon>
    </lineage>
</organism>
<dbReference type="EMBL" id="JAGPXF010000003">
    <property type="protein sequence ID" value="KAH7252468.1"/>
    <property type="molecule type" value="Genomic_DNA"/>
</dbReference>
<dbReference type="AlphaFoldDB" id="A0A8K0WFB7"/>
<evidence type="ECO:0000313" key="4">
    <source>
        <dbReference type="Proteomes" id="UP000813427"/>
    </source>
</evidence>
<evidence type="ECO:0000256" key="1">
    <source>
        <dbReference type="SAM" id="MobiDB-lite"/>
    </source>
</evidence>
<name>A0A8K0WFB7_9HYPO</name>
<evidence type="ECO:0000313" key="3">
    <source>
        <dbReference type="EMBL" id="KAH7252468.1"/>
    </source>
</evidence>
<keyword evidence="4" id="KW-1185">Reference proteome</keyword>
<protein>
    <recommendedName>
        <fullName evidence="5">Secreted protein</fullName>
    </recommendedName>
</protein>
<evidence type="ECO:0000256" key="2">
    <source>
        <dbReference type="SAM" id="SignalP"/>
    </source>
</evidence>
<feature type="signal peptide" evidence="2">
    <location>
        <begin position="1"/>
        <end position="19"/>
    </location>
</feature>
<keyword evidence="2" id="KW-0732">Signal</keyword>
<feature type="region of interest" description="Disordered" evidence="1">
    <location>
        <begin position="44"/>
        <end position="93"/>
    </location>
</feature>
<sequence>MVALRLRLRLLLALAPALAQALASLQSMAGAACCRFKRTSFPPKGPARLGSHKSIEPHEEVATRPHRPSAKTASPGWEGTNIIGKNGTTREQRPRVSWQSRVLACTIGSIHCQCICCIVTSNYMFDV</sequence>
<feature type="compositionally biased region" description="Basic and acidic residues" evidence="1">
    <location>
        <begin position="53"/>
        <end position="63"/>
    </location>
</feature>
<evidence type="ECO:0008006" key="5">
    <source>
        <dbReference type="Google" id="ProtNLM"/>
    </source>
</evidence>